<evidence type="ECO:0000256" key="3">
    <source>
        <dbReference type="SAM" id="SignalP"/>
    </source>
</evidence>
<evidence type="ECO:0000313" key="4">
    <source>
        <dbReference type="EMBL" id="WAR19623.1"/>
    </source>
</evidence>
<protein>
    <submittedName>
        <fullName evidence="4">Uncharacterized protein</fullName>
    </submittedName>
</protein>
<sequence length="234" mass="25661">MVNCLCIGIVFATIVPIVNTYEPCDDGSLNGIICTSGCCGDNDNPGFLKCCNRYAEEGFVPGDEDYPIVSPTLSPNPPPVIVPVIPVIVLLVIILIFICCAKFCLKKLRKTERQTDQLEQGPNNQQSNRSRPLQSLQTISGSVVRTNIAMQDPPPYEVLGAYYSNEPPIQVVNKQPGIDVRNSIGRPPPYEIRRTACPNSPSLQAGNLAPRTPLRNNTEEPPAYEDVVADYNYL</sequence>
<keyword evidence="3" id="KW-0732">Signal</keyword>
<accession>A0ABY7FBU6</accession>
<feature type="region of interest" description="Disordered" evidence="1">
    <location>
        <begin position="196"/>
        <end position="222"/>
    </location>
</feature>
<feature type="signal peptide" evidence="3">
    <location>
        <begin position="1"/>
        <end position="20"/>
    </location>
</feature>
<reference evidence="4" key="1">
    <citation type="submission" date="2022-11" db="EMBL/GenBank/DDBJ databases">
        <title>Centuries of genome instability and evolution in soft-shell clam transmissible cancer (bioRxiv).</title>
        <authorList>
            <person name="Hart S.F.M."/>
            <person name="Yonemitsu M.A."/>
            <person name="Giersch R.M."/>
            <person name="Beal B.F."/>
            <person name="Arriagada G."/>
            <person name="Davis B.W."/>
            <person name="Ostrander E.A."/>
            <person name="Goff S.P."/>
            <person name="Metzger M.J."/>
        </authorList>
    </citation>
    <scope>NUCLEOTIDE SEQUENCE</scope>
    <source>
        <strain evidence="4">MELC-2E11</strain>
        <tissue evidence="4">Siphon/mantle</tissue>
    </source>
</reference>
<feature type="chain" id="PRO_5046251034" evidence="3">
    <location>
        <begin position="21"/>
        <end position="234"/>
    </location>
</feature>
<gene>
    <name evidence="4" type="ORF">MAR_001461</name>
</gene>
<dbReference type="EMBL" id="CP111022">
    <property type="protein sequence ID" value="WAR19623.1"/>
    <property type="molecule type" value="Genomic_DNA"/>
</dbReference>
<evidence type="ECO:0000256" key="1">
    <source>
        <dbReference type="SAM" id="MobiDB-lite"/>
    </source>
</evidence>
<keyword evidence="2" id="KW-0812">Transmembrane</keyword>
<proteinExistence type="predicted"/>
<keyword evidence="2" id="KW-0472">Membrane</keyword>
<name>A0ABY7FBU6_MYAAR</name>
<feature type="compositionally biased region" description="Polar residues" evidence="1">
    <location>
        <begin position="117"/>
        <end position="135"/>
    </location>
</feature>
<feature type="region of interest" description="Disordered" evidence="1">
    <location>
        <begin position="114"/>
        <end position="135"/>
    </location>
</feature>
<organism evidence="4 5">
    <name type="scientific">Mya arenaria</name>
    <name type="common">Soft-shell clam</name>
    <dbReference type="NCBI Taxonomy" id="6604"/>
    <lineage>
        <taxon>Eukaryota</taxon>
        <taxon>Metazoa</taxon>
        <taxon>Spiralia</taxon>
        <taxon>Lophotrochozoa</taxon>
        <taxon>Mollusca</taxon>
        <taxon>Bivalvia</taxon>
        <taxon>Autobranchia</taxon>
        <taxon>Heteroconchia</taxon>
        <taxon>Euheterodonta</taxon>
        <taxon>Imparidentia</taxon>
        <taxon>Neoheterodontei</taxon>
        <taxon>Myida</taxon>
        <taxon>Myoidea</taxon>
        <taxon>Myidae</taxon>
        <taxon>Mya</taxon>
    </lineage>
</organism>
<dbReference type="Proteomes" id="UP001164746">
    <property type="component" value="Chromosome 11"/>
</dbReference>
<evidence type="ECO:0000256" key="2">
    <source>
        <dbReference type="SAM" id="Phobius"/>
    </source>
</evidence>
<keyword evidence="2" id="KW-1133">Transmembrane helix</keyword>
<feature type="transmembrane region" description="Helical" evidence="2">
    <location>
        <begin position="80"/>
        <end position="105"/>
    </location>
</feature>
<keyword evidence="5" id="KW-1185">Reference proteome</keyword>
<evidence type="ECO:0000313" key="5">
    <source>
        <dbReference type="Proteomes" id="UP001164746"/>
    </source>
</evidence>